<reference evidence="1" key="1">
    <citation type="journal article" date="2023" name="Mol. Phylogenet. Evol.">
        <title>Genome-scale phylogeny and comparative genomics of the fungal order Sordariales.</title>
        <authorList>
            <person name="Hensen N."/>
            <person name="Bonometti L."/>
            <person name="Westerberg I."/>
            <person name="Brannstrom I.O."/>
            <person name="Guillou S."/>
            <person name="Cros-Aarteil S."/>
            <person name="Calhoun S."/>
            <person name="Haridas S."/>
            <person name="Kuo A."/>
            <person name="Mondo S."/>
            <person name="Pangilinan J."/>
            <person name="Riley R."/>
            <person name="LaButti K."/>
            <person name="Andreopoulos B."/>
            <person name="Lipzen A."/>
            <person name="Chen C."/>
            <person name="Yan M."/>
            <person name="Daum C."/>
            <person name="Ng V."/>
            <person name="Clum A."/>
            <person name="Steindorff A."/>
            <person name="Ohm R.A."/>
            <person name="Martin F."/>
            <person name="Silar P."/>
            <person name="Natvig D.O."/>
            <person name="Lalanne C."/>
            <person name="Gautier V."/>
            <person name="Ament-Velasquez S.L."/>
            <person name="Kruys A."/>
            <person name="Hutchinson M.I."/>
            <person name="Powell A.J."/>
            <person name="Barry K."/>
            <person name="Miller A.N."/>
            <person name="Grigoriev I.V."/>
            <person name="Debuchy R."/>
            <person name="Gladieux P."/>
            <person name="Hiltunen Thoren M."/>
            <person name="Johannesson H."/>
        </authorList>
    </citation>
    <scope>NUCLEOTIDE SEQUENCE</scope>
    <source>
        <strain evidence="1">CBS 731.68</strain>
    </source>
</reference>
<comment type="caution">
    <text evidence="1">The sequence shown here is derived from an EMBL/GenBank/DDBJ whole genome shotgun (WGS) entry which is preliminary data.</text>
</comment>
<protein>
    <submittedName>
        <fullName evidence="1">Uncharacterized protein</fullName>
    </submittedName>
</protein>
<reference evidence="1" key="2">
    <citation type="submission" date="2023-05" db="EMBL/GenBank/DDBJ databases">
        <authorList>
            <consortium name="Lawrence Berkeley National Laboratory"/>
            <person name="Steindorff A."/>
            <person name="Hensen N."/>
            <person name="Bonometti L."/>
            <person name="Westerberg I."/>
            <person name="Brannstrom I.O."/>
            <person name="Guillou S."/>
            <person name="Cros-Aarteil S."/>
            <person name="Calhoun S."/>
            <person name="Haridas S."/>
            <person name="Kuo A."/>
            <person name="Mondo S."/>
            <person name="Pangilinan J."/>
            <person name="Riley R."/>
            <person name="Labutti K."/>
            <person name="Andreopoulos B."/>
            <person name="Lipzen A."/>
            <person name="Chen C."/>
            <person name="Yanf M."/>
            <person name="Daum C."/>
            <person name="Ng V."/>
            <person name="Clum A."/>
            <person name="Ohm R."/>
            <person name="Martin F."/>
            <person name="Silar P."/>
            <person name="Natvig D."/>
            <person name="Lalanne C."/>
            <person name="Gautier V."/>
            <person name="Ament-Velasquez S.L."/>
            <person name="Kruys A."/>
            <person name="Hutchinson M.I."/>
            <person name="Powell A.J."/>
            <person name="Barry K."/>
            <person name="Miller A.N."/>
            <person name="Grigoriev I.V."/>
            <person name="Debuchy R."/>
            <person name="Gladieux P."/>
            <person name="Thoren M.H."/>
            <person name="Johannesson H."/>
        </authorList>
    </citation>
    <scope>NUCLEOTIDE SEQUENCE</scope>
    <source>
        <strain evidence="1">CBS 731.68</strain>
    </source>
</reference>
<gene>
    <name evidence="1" type="ORF">N657DRAFT_577199</name>
</gene>
<dbReference type="RefSeq" id="XP_062645324.1">
    <property type="nucleotide sequence ID" value="XM_062789235.1"/>
</dbReference>
<evidence type="ECO:0000313" key="1">
    <source>
        <dbReference type="EMBL" id="KAK4121553.1"/>
    </source>
</evidence>
<feature type="non-terminal residue" evidence="1">
    <location>
        <position position="1"/>
    </location>
</feature>
<dbReference type="AlphaFoldDB" id="A0AAN6Z1M2"/>
<name>A0AAN6Z1M2_9PEZI</name>
<organism evidence="1 2">
    <name type="scientific">Parathielavia appendiculata</name>
    <dbReference type="NCBI Taxonomy" id="2587402"/>
    <lineage>
        <taxon>Eukaryota</taxon>
        <taxon>Fungi</taxon>
        <taxon>Dikarya</taxon>
        <taxon>Ascomycota</taxon>
        <taxon>Pezizomycotina</taxon>
        <taxon>Sordariomycetes</taxon>
        <taxon>Sordariomycetidae</taxon>
        <taxon>Sordariales</taxon>
        <taxon>Chaetomiaceae</taxon>
        <taxon>Parathielavia</taxon>
    </lineage>
</organism>
<dbReference type="EMBL" id="MU853233">
    <property type="protein sequence ID" value="KAK4121553.1"/>
    <property type="molecule type" value="Genomic_DNA"/>
</dbReference>
<accession>A0AAN6Z1M2</accession>
<proteinExistence type="predicted"/>
<evidence type="ECO:0000313" key="2">
    <source>
        <dbReference type="Proteomes" id="UP001302602"/>
    </source>
</evidence>
<sequence length="72" mass="8314">ISRFNNFRTARAGDKIFIGNRELTIKGYSVIDIYLRNVISGKLLLYLDNVAFIPEISINQVSPRPLYLRGIW</sequence>
<dbReference type="GeneID" id="87826005"/>
<dbReference type="Proteomes" id="UP001302602">
    <property type="component" value="Unassembled WGS sequence"/>
</dbReference>
<keyword evidence="2" id="KW-1185">Reference proteome</keyword>